<accession>G0YQB9</accession>
<evidence type="ECO:0000313" key="2">
    <source>
        <dbReference type="Proteomes" id="UP000008893"/>
    </source>
</evidence>
<sequence>MSQLINKLRRAIKHHVAAQAELDWKGSRHPDDWPAIDREAARAKKRLDEVIASIQLKLEFPDS</sequence>
<organism evidence="1 2">
    <name type="scientific">Erwinia phage vB_EamP-S6</name>
    <dbReference type="NCBI Taxonomy" id="1051675"/>
    <lineage>
        <taxon>Viruses</taxon>
        <taxon>Duplodnaviria</taxon>
        <taxon>Heunggongvirae</taxon>
        <taxon>Uroviricota</taxon>
        <taxon>Caudoviricetes</taxon>
        <taxon>Schitoviridae</taxon>
        <taxon>Waedenswilvirus</taxon>
        <taxon>Waedenswilvirus S6</taxon>
    </lineage>
</organism>
<evidence type="ECO:0000313" key="1">
    <source>
        <dbReference type="EMBL" id="AEJ81546.1"/>
    </source>
</evidence>
<dbReference type="GeneID" id="14013715"/>
<proteinExistence type="predicted"/>
<dbReference type="Proteomes" id="UP000008893">
    <property type="component" value="Segment"/>
</dbReference>
<dbReference type="RefSeq" id="YP_007005763.1">
    <property type="nucleotide sequence ID" value="NC_019514.1"/>
</dbReference>
<dbReference type="KEGG" id="vg:14013715"/>
<name>G0YQB9_9CAUD</name>
<protein>
    <submittedName>
        <fullName evidence="1">Gp027</fullName>
    </submittedName>
</protein>
<reference evidence="1 2" key="1">
    <citation type="journal article" date="2011" name="Appl. Environ. Microbiol.">
        <title>Novel Virulent and Broad-Host-Range Erwinia amylovora Bacteriophages Reveal a High Degree of Mosaicism and a Relationship to Enterobacteriaceae Phages.</title>
        <authorList>
            <person name="Born Y."/>
            <person name="Fieseler L."/>
            <person name="Marazzi J."/>
            <person name="Lurz R."/>
            <person name="Duffy B."/>
            <person name="Loessner M.J."/>
        </authorList>
    </citation>
    <scope>NUCLEOTIDE SEQUENCE [LARGE SCALE GENOMIC DNA]</scope>
</reference>
<keyword evidence="2" id="KW-1185">Reference proteome</keyword>
<dbReference type="EMBL" id="HQ728266">
    <property type="protein sequence ID" value="AEJ81546.1"/>
    <property type="molecule type" value="Genomic_DNA"/>
</dbReference>